<dbReference type="EMBL" id="SJPM01000006">
    <property type="protein sequence ID" value="TWT95724.1"/>
    <property type="molecule type" value="Genomic_DNA"/>
</dbReference>
<evidence type="ECO:0000256" key="1">
    <source>
        <dbReference type="ARBA" id="ARBA00022553"/>
    </source>
</evidence>
<reference evidence="10 11" key="1">
    <citation type="submission" date="2019-02" db="EMBL/GenBank/DDBJ databases">
        <title>Deep-cultivation of Planctomycetes and their phenomic and genomic characterization uncovers novel biology.</title>
        <authorList>
            <person name="Wiegand S."/>
            <person name="Jogler M."/>
            <person name="Boedeker C."/>
            <person name="Pinto D."/>
            <person name="Vollmers J."/>
            <person name="Rivas-Marin E."/>
            <person name="Kohn T."/>
            <person name="Peeters S.H."/>
            <person name="Heuer A."/>
            <person name="Rast P."/>
            <person name="Oberbeckmann S."/>
            <person name="Bunk B."/>
            <person name="Jeske O."/>
            <person name="Meyerdierks A."/>
            <person name="Storesund J.E."/>
            <person name="Kallscheuer N."/>
            <person name="Luecker S."/>
            <person name="Lage O.M."/>
            <person name="Pohl T."/>
            <person name="Merkel B.J."/>
            <person name="Hornburger P."/>
            <person name="Mueller R.-W."/>
            <person name="Bruemmer F."/>
            <person name="Labrenz M."/>
            <person name="Spormann A.M."/>
            <person name="Op Den Camp H."/>
            <person name="Overmann J."/>
            <person name="Amann R."/>
            <person name="Jetten M.S.M."/>
            <person name="Mascher T."/>
            <person name="Medema M.H."/>
            <person name="Devos D.P."/>
            <person name="Kaster A.-K."/>
            <person name="Ovreas L."/>
            <person name="Rohde M."/>
            <person name="Galperin M.Y."/>
            <person name="Jogler C."/>
        </authorList>
    </citation>
    <scope>NUCLEOTIDE SEQUENCE [LARGE SCALE GENOMIC DNA]</scope>
    <source>
        <strain evidence="10 11">Pla100</strain>
    </source>
</reference>
<evidence type="ECO:0000313" key="11">
    <source>
        <dbReference type="Proteomes" id="UP000316213"/>
    </source>
</evidence>
<dbReference type="GO" id="GO:0032993">
    <property type="term" value="C:protein-DNA complex"/>
    <property type="evidence" value="ECO:0007669"/>
    <property type="project" value="TreeGrafter"/>
</dbReference>
<sequence length="217" mass="24530">MRVLVVEDDPDLRSGLVSALREEGYAVDQASDGSDGFAQARAWDYDAIVLDRMLPKLSGLDLLRQLRQSSAVPVLLLTACDTVEDRVTGLDGGADDYLVKPFDLSELFARLRAIIRRRHEVTSTSVWFGNVEINFASRTVEKDGCEIELTAREYALVEIFAMRRGQLVTRTYLYDHLFDDCHDSMSNLVDVYVSRVRAKLGRDFVRTRRGEGYLVSN</sequence>
<evidence type="ECO:0000256" key="2">
    <source>
        <dbReference type="ARBA" id="ARBA00023012"/>
    </source>
</evidence>
<feature type="domain" description="OmpR/PhoB-type" evidence="9">
    <location>
        <begin position="123"/>
        <end position="217"/>
    </location>
</feature>
<dbReference type="CDD" id="cd00383">
    <property type="entry name" value="trans_reg_C"/>
    <property type="match status" value="1"/>
</dbReference>
<feature type="domain" description="Response regulatory" evidence="8">
    <location>
        <begin position="2"/>
        <end position="115"/>
    </location>
</feature>
<keyword evidence="11" id="KW-1185">Reference proteome</keyword>
<accession>A0A5C6A740</accession>
<dbReference type="GO" id="GO:0000156">
    <property type="term" value="F:phosphorelay response regulator activity"/>
    <property type="evidence" value="ECO:0007669"/>
    <property type="project" value="TreeGrafter"/>
</dbReference>
<evidence type="ECO:0000313" key="10">
    <source>
        <dbReference type="EMBL" id="TWT95724.1"/>
    </source>
</evidence>
<evidence type="ECO:0000259" key="9">
    <source>
        <dbReference type="PROSITE" id="PS51755"/>
    </source>
</evidence>
<dbReference type="OrthoDB" id="272875at2"/>
<dbReference type="PROSITE" id="PS50110">
    <property type="entry name" value="RESPONSE_REGULATORY"/>
    <property type="match status" value="1"/>
</dbReference>
<dbReference type="InterPro" id="IPR001867">
    <property type="entry name" value="OmpR/PhoB-type_DNA-bd"/>
</dbReference>
<dbReference type="FunFam" id="3.40.50.2300:FF:000001">
    <property type="entry name" value="DNA-binding response regulator PhoB"/>
    <property type="match status" value="1"/>
</dbReference>
<dbReference type="Pfam" id="PF00486">
    <property type="entry name" value="Trans_reg_C"/>
    <property type="match status" value="1"/>
</dbReference>
<dbReference type="Gene3D" id="6.10.250.690">
    <property type="match status" value="1"/>
</dbReference>
<keyword evidence="1 6" id="KW-0597">Phosphoprotein</keyword>
<dbReference type="GO" id="GO:0005829">
    <property type="term" value="C:cytosol"/>
    <property type="evidence" value="ECO:0007669"/>
    <property type="project" value="TreeGrafter"/>
</dbReference>
<dbReference type="PANTHER" id="PTHR48111:SF22">
    <property type="entry name" value="REGULATOR OF RPOS"/>
    <property type="match status" value="1"/>
</dbReference>
<dbReference type="Proteomes" id="UP000316213">
    <property type="component" value="Unassembled WGS sequence"/>
</dbReference>
<dbReference type="InterPro" id="IPR001789">
    <property type="entry name" value="Sig_transdc_resp-reg_receiver"/>
</dbReference>
<evidence type="ECO:0000256" key="6">
    <source>
        <dbReference type="PROSITE-ProRule" id="PRU00169"/>
    </source>
</evidence>
<organism evidence="10 11">
    <name type="scientific">Neorhodopirellula pilleata</name>
    <dbReference type="NCBI Taxonomy" id="2714738"/>
    <lineage>
        <taxon>Bacteria</taxon>
        <taxon>Pseudomonadati</taxon>
        <taxon>Planctomycetota</taxon>
        <taxon>Planctomycetia</taxon>
        <taxon>Pirellulales</taxon>
        <taxon>Pirellulaceae</taxon>
        <taxon>Neorhodopirellula</taxon>
    </lineage>
</organism>
<dbReference type="AlphaFoldDB" id="A0A5C6A740"/>
<protein>
    <submittedName>
        <fullName evidence="10">Transcriptional activator protein CopR</fullName>
    </submittedName>
</protein>
<comment type="caution">
    <text evidence="10">The sequence shown here is derived from an EMBL/GenBank/DDBJ whole genome shotgun (WGS) entry which is preliminary data.</text>
</comment>
<gene>
    <name evidence="10" type="primary">copR</name>
    <name evidence="10" type="ORF">Pla100_33660</name>
</gene>
<dbReference type="PANTHER" id="PTHR48111">
    <property type="entry name" value="REGULATOR OF RPOS"/>
    <property type="match status" value="1"/>
</dbReference>
<feature type="DNA-binding region" description="OmpR/PhoB-type" evidence="7">
    <location>
        <begin position="123"/>
        <end position="217"/>
    </location>
</feature>
<name>A0A5C6A740_9BACT</name>
<dbReference type="InterPro" id="IPR011006">
    <property type="entry name" value="CheY-like_superfamily"/>
</dbReference>
<dbReference type="GO" id="GO:0000976">
    <property type="term" value="F:transcription cis-regulatory region binding"/>
    <property type="evidence" value="ECO:0007669"/>
    <property type="project" value="TreeGrafter"/>
</dbReference>
<feature type="modified residue" description="4-aspartylphosphate" evidence="6">
    <location>
        <position position="51"/>
    </location>
</feature>
<dbReference type="InterPro" id="IPR039420">
    <property type="entry name" value="WalR-like"/>
</dbReference>
<dbReference type="SMART" id="SM00862">
    <property type="entry name" value="Trans_reg_C"/>
    <property type="match status" value="1"/>
</dbReference>
<evidence type="ECO:0000256" key="3">
    <source>
        <dbReference type="ARBA" id="ARBA00023015"/>
    </source>
</evidence>
<keyword evidence="4 7" id="KW-0238">DNA-binding</keyword>
<evidence type="ECO:0000256" key="7">
    <source>
        <dbReference type="PROSITE-ProRule" id="PRU01091"/>
    </source>
</evidence>
<keyword evidence="3" id="KW-0805">Transcription regulation</keyword>
<dbReference type="Pfam" id="PF00072">
    <property type="entry name" value="Response_reg"/>
    <property type="match status" value="1"/>
</dbReference>
<evidence type="ECO:0000256" key="5">
    <source>
        <dbReference type="ARBA" id="ARBA00023163"/>
    </source>
</evidence>
<dbReference type="CDD" id="cd19935">
    <property type="entry name" value="REC_OmpR_CusR-like"/>
    <property type="match status" value="1"/>
</dbReference>
<dbReference type="GO" id="GO:0006355">
    <property type="term" value="P:regulation of DNA-templated transcription"/>
    <property type="evidence" value="ECO:0007669"/>
    <property type="project" value="InterPro"/>
</dbReference>
<evidence type="ECO:0000259" key="8">
    <source>
        <dbReference type="PROSITE" id="PS50110"/>
    </source>
</evidence>
<keyword evidence="2" id="KW-0902">Two-component regulatory system</keyword>
<keyword evidence="5" id="KW-0804">Transcription</keyword>
<dbReference type="Gene3D" id="1.10.10.10">
    <property type="entry name" value="Winged helix-like DNA-binding domain superfamily/Winged helix DNA-binding domain"/>
    <property type="match status" value="1"/>
</dbReference>
<dbReference type="SMART" id="SM00448">
    <property type="entry name" value="REC"/>
    <property type="match status" value="1"/>
</dbReference>
<dbReference type="InterPro" id="IPR036388">
    <property type="entry name" value="WH-like_DNA-bd_sf"/>
</dbReference>
<evidence type="ECO:0000256" key="4">
    <source>
        <dbReference type="ARBA" id="ARBA00023125"/>
    </source>
</evidence>
<proteinExistence type="predicted"/>
<dbReference type="RefSeq" id="WP_146578744.1">
    <property type="nucleotide sequence ID" value="NZ_SJPM01000006.1"/>
</dbReference>
<dbReference type="Gene3D" id="3.40.50.2300">
    <property type="match status" value="1"/>
</dbReference>
<dbReference type="SUPFAM" id="SSF52172">
    <property type="entry name" value="CheY-like"/>
    <property type="match status" value="1"/>
</dbReference>
<dbReference type="PROSITE" id="PS51755">
    <property type="entry name" value="OMPR_PHOB"/>
    <property type="match status" value="1"/>
</dbReference>